<dbReference type="EMBL" id="CP056041">
    <property type="protein sequence ID" value="QKZ18866.1"/>
    <property type="molecule type" value="Genomic_DNA"/>
</dbReference>
<feature type="domain" description="TfuA-like core" evidence="1">
    <location>
        <begin position="57"/>
        <end position="175"/>
    </location>
</feature>
<keyword evidence="3" id="KW-1185">Reference proteome</keyword>
<dbReference type="Pfam" id="PF07812">
    <property type="entry name" value="TfuA"/>
    <property type="match status" value="1"/>
</dbReference>
<dbReference type="RefSeq" id="WP_176575601.1">
    <property type="nucleotide sequence ID" value="NZ_CBDRGH010000004.1"/>
</dbReference>
<evidence type="ECO:0000313" key="3">
    <source>
        <dbReference type="Proteomes" id="UP000509418"/>
    </source>
</evidence>
<accession>A0A7H8T5S2</accession>
<organism evidence="2 3">
    <name type="scientific">Streptomyces chartreusis</name>
    <dbReference type="NCBI Taxonomy" id="1969"/>
    <lineage>
        <taxon>Bacteria</taxon>
        <taxon>Bacillati</taxon>
        <taxon>Actinomycetota</taxon>
        <taxon>Actinomycetes</taxon>
        <taxon>Kitasatosporales</taxon>
        <taxon>Streptomycetaceae</taxon>
        <taxon>Streptomyces</taxon>
    </lineage>
</organism>
<dbReference type="InterPro" id="IPR012924">
    <property type="entry name" value="TfuA_core"/>
</dbReference>
<sequence length="226" mass="25700">MTHVHLFVGPSAHGLRTPLPQDVRVHPPARRTSVDRLVAEYADHAEPAEPGVILLADGTFHSYPSVGHRELRNALELGWRVWGLCSMGAIRAAEMRTLGMRGYGAVFQRFVDDPEFADDEVALVHGLEPPFRAVSEPLVHIRAYLTHLARTEVLPRTRLDKALDDFRNRWYGERTLPALARSLEELGHREARGDMREFDRFRLKTHDLEAFLAERPWTAAEGETQK</sequence>
<name>A0A7H8T5S2_STRCX</name>
<dbReference type="Proteomes" id="UP000509418">
    <property type="component" value="Chromosome"/>
</dbReference>
<evidence type="ECO:0000259" key="1">
    <source>
        <dbReference type="Pfam" id="PF07812"/>
    </source>
</evidence>
<reference evidence="2 3" key="1">
    <citation type="submission" date="2020-06" db="EMBL/GenBank/DDBJ databases">
        <title>Genome mining for natural products.</title>
        <authorList>
            <person name="Zhang B."/>
            <person name="Shi J."/>
            <person name="Ge H."/>
        </authorList>
    </citation>
    <scope>NUCLEOTIDE SEQUENCE [LARGE SCALE GENOMIC DNA]</scope>
    <source>
        <strain evidence="2 3">NA02069</strain>
    </source>
</reference>
<dbReference type="AlphaFoldDB" id="A0A7H8T5S2"/>
<proteinExistence type="predicted"/>
<protein>
    <recommendedName>
        <fullName evidence="1">TfuA-like core domain-containing protein</fullName>
    </recommendedName>
</protein>
<gene>
    <name evidence="2" type="ORF">HUT05_16755</name>
</gene>
<evidence type="ECO:0000313" key="2">
    <source>
        <dbReference type="EMBL" id="QKZ18866.1"/>
    </source>
</evidence>